<dbReference type="Proteomes" id="UP000184383">
    <property type="component" value="Unassembled WGS sequence"/>
</dbReference>
<feature type="region of interest" description="Disordered" evidence="1">
    <location>
        <begin position="322"/>
        <end position="380"/>
    </location>
</feature>
<feature type="compositionally biased region" description="Polar residues" evidence="1">
    <location>
        <begin position="267"/>
        <end position="277"/>
    </location>
</feature>
<evidence type="ECO:0000313" key="3">
    <source>
        <dbReference type="Proteomes" id="UP000184383"/>
    </source>
</evidence>
<name>A0A1L9RGP5_ASPWE</name>
<evidence type="ECO:0000313" key="2">
    <source>
        <dbReference type="EMBL" id="OJJ34095.1"/>
    </source>
</evidence>
<feature type="region of interest" description="Disordered" evidence="1">
    <location>
        <begin position="459"/>
        <end position="479"/>
    </location>
</feature>
<dbReference type="RefSeq" id="XP_040687771.1">
    <property type="nucleotide sequence ID" value="XM_040838259.1"/>
</dbReference>
<dbReference type="VEuPathDB" id="FungiDB:ASPWEDRAFT_559530"/>
<feature type="compositionally biased region" description="Polar residues" evidence="1">
    <location>
        <begin position="195"/>
        <end position="207"/>
    </location>
</feature>
<feature type="region of interest" description="Disordered" evidence="1">
    <location>
        <begin position="195"/>
        <end position="307"/>
    </location>
</feature>
<evidence type="ECO:0000256" key="1">
    <source>
        <dbReference type="SAM" id="MobiDB-lite"/>
    </source>
</evidence>
<organism evidence="2 3">
    <name type="scientific">Aspergillus wentii DTO 134E9</name>
    <dbReference type="NCBI Taxonomy" id="1073089"/>
    <lineage>
        <taxon>Eukaryota</taxon>
        <taxon>Fungi</taxon>
        <taxon>Dikarya</taxon>
        <taxon>Ascomycota</taxon>
        <taxon>Pezizomycotina</taxon>
        <taxon>Eurotiomycetes</taxon>
        <taxon>Eurotiomycetidae</taxon>
        <taxon>Eurotiales</taxon>
        <taxon>Aspergillaceae</taxon>
        <taxon>Aspergillus</taxon>
        <taxon>Aspergillus subgen. Cremei</taxon>
    </lineage>
</organism>
<feature type="compositionally biased region" description="Polar residues" evidence="1">
    <location>
        <begin position="234"/>
        <end position="247"/>
    </location>
</feature>
<accession>A0A1L9RGP5</accession>
<feature type="compositionally biased region" description="Basic and acidic residues" evidence="1">
    <location>
        <begin position="470"/>
        <end position="479"/>
    </location>
</feature>
<dbReference type="EMBL" id="KV878213">
    <property type="protein sequence ID" value="OJJ34095.1"/>
    <property type="molecule type" value="Genomic_DNA"/>
</dbReference>
<feature type="compositionally biased region" description="Low complexity" evidence="1">
    <location>
        <begin position="221"/>
        <end position="233"/>
    </location>
</feature>
<feature type="compositionally biased region" description="Low complexity" evidence="1">
    <location>
        <begin position="322"/>
        <end position="337"/>
    </location>
</feature>
<feature type="region of interest" description="Disordered" evidence="1">
    <location>
        <begin position="147"/>
        <end position="173"/>
    </location>
</feature>
<feature type="compositionally biased region" description="Polar residues" evidence="1">
    <location>
        <begin position="152"/>
        <end position="166"/>
    </location>
</feature>
<dbReference type="AlphaFoldDB" id="A0A1L9RGP5"/>
<dbReference type="GeneID" id="63754107"/>
<sequence length="562" mass="62433">MANGYSHLPGDLDVLQSDGNRSQTTILLPSPSPLKRVSTYYPKKGPEVLEESNADPFYLEQSLTDTGHWDSLKPETRDVRFNEDANQYFMLSTVNPAKDYTFPPSPVRRNTLRSRNINRSTLSVVELENDLGFQEFAAQRWERKPHHYSKGSFGSIQSEATPDLTPSSSFSSNYSAAPLHPDLVLKATDQLSLQAHQAHSETGNQIYLTPCTPPRSRSAVSTQPSTPTRSSRSNLETLNESSDTLVMSSGDLPPALSRRGKPLPTLPNLSRNANSLPNRKGPIQANRSQIEPSMISPPSLINPVTMEPHTSHFDQAFFIPAHSCPSPVPSPSATSPPITRQGTIRSSRDRPSTSTSDVFCEQSVWESDSDSESVGPKSLSRKPIDTLRKVRSRVHLRVAKSAPKLNSTSQEQPDMEAFPSIEHHGGHRFPERPATMDHPPYSRDALRPAGHQTLRLVAPSTTSLVRPRSRRDSQPAEYDIDRSTAAAIQAKSRRKQRSTSPEEVSIQHGEKVCMCHDDRSHSTIHDSLTLARPPLFKRIWESLRVLGCHSDMTTPKPSRKSF</sequence>
<reference evidence="3" key="1">
    <citation type="journal article" date="2017" name="Genome Biol.">
        <title>Comparative genomics reveals high biological diversity and specific adaptations in the industrially and medically important fungal genus Aspergillus.</title>
        <authorList>
            <person name="de Vries R.P."/>
            <person name="Riley R."/>
            <person name="Wiebenga A."/>
            <person name="Aguilar-Osorio G."/>
            <person name="Amillis S."/>
            <person name="Uchima C.A."/>
            <person name="Anderluh G."/>
            <person name="Asadollahi M."/>
            <person name="Askin M."/>
            <person name="Barry K."/>
            <person name="Battaglia E."/>
            <person name="Bayram O."/>
            <person name="Benocci T."/>
            <person name="Braus-Stromeyer S.A."/>
            <person name="Caldana C."/>
            <person name="Canovas D."/>
            <person name="Cerqueira G.C."/>
            <person name="Chen F."/>
            <person name="Chen W."/>
            <person name="Choi C."/>
            <person name="Clum A."/>
            <person name="Dos Santos R.A."/>
            <person name="Damasio A.R."/>
            <person name="Diallinas G."/>
            <person name="Emri T."/>
            <person name="Fekete E."/>
            <person name="Flipphi M."/>
            <person name="Freyberg S."/>
            <person name="Gallo A."/>
            <person name="Gournas C."/>
            <person name="Habgood R."/>
            <person name="Hainaut M."/>
            <person name="Harispe M.L."/>
            <person name="Henrissat B."/>
            <person name="Hilden K.S."/>
            <person name="Hope R."/>
            <person name="Hossain A."/>
            <person name="Karabika E."/>
            <person name="Karaffa L."/>
            <person name="Karanyi Z."/>
            <person name="Krasevec N."/>
            <person name="Kuo A."/>
            <person name="Kusch H."/>
            <person name="LaButti K."/>
            <person name="Lagendijk E.L."/>
            <person name="Lapidus A."/>
            <person name="Levasseur A."/>
            <person name="Lindquist E."/>
            <person name="Lipzen A."/>
            <person name="Logrieco A.F."/>
            <person name="MacCabe A."/>
            <person name="Maekelae M.R."/>
            <person name="Malavazi I."/>
            <person name="Melin P."/>
            <person name="Meyer V."/>
            <person name="Mielnichuk N."/>
            <person name="Miskei M."/>
            <person name="Molnar A.P."/>
            <person name="Mule G."/>
            <person name="Ngan C.Y."/>
            <person name="Orejas M."/>
            <person name="Orosz E."/>
            <person name="Ouedraogo J.P."/>
            <person name="Overkamp K.M."/>
            <person name="Park H.-S."/>
            <person name="Perrone G."/>
            <person name="Piumi F."/>
            <person name="Punt P.J."/>
            <person name="Ram A.F."/>
            <person name="Ramon A."/>
            <person name="Rauscher S."/>
            <person name="Record E."/>
            <person name="Riano-Pachon D.M."/>
            <person name="Robert V."/>
            <person name="Roehrig J."/>
            <person name="Ruller R."/>
            <person name="Salamov A."/>
            <person name="Salih N.S."/>
            <person name="Samson R.A."/>
            <person name="Sandor E."/>
            <person name="Sanguinetti M."/>
            <person name="Schuetze T."/>
            <person name="Sepcic K."/>
            <person name="Shelest E."/>
            <person name="Sherlock G."/>
            <person name="Sophianopoulou V."/>
            <person name="Squina F.M."/>
            <person name="Sun H."/>
            <person name="Susca A."/>
            <person name="Todd R.B."/>
            <person name="Tsang A."/>
            <person name="Unkles S.E."/>
            <person name="van de Wiele N."/>
            <person name="van Rossen-Uffink D."/>
            <person name="Oliveira J.V."/>
            <person name="Vesth T.C."/>
            <person name="Visser J."/>
            <person name="Yu J.-H."/>
            <person name="Zhou M."/>
            <person name="Andersen M.R."/>
            <person name="Archer D.B."/>
            <person name="Baker S.E."/>
            <person name="Benoit I."/>
            <person name="Brakhage A.A."/>
            <person name="Braus G.H."/>
            <person name="Fischer R."/>
            <person name="Frisvad J.C."/>
            <person name="Goldman G.H."/>
            <person name="Houbraken J."/>
            <person name="Oakley B."/>
            <person name="Pocsi I."/>
            <person name="Scazzocchio C."/>
            <person name="Seiboth B."/>
            <person name="vanKuyk P.A."/>
            <person name="Wortman J."/>
            <person name="Dyer P.S."/>
            <person name="Grigoriev I.V."/>
        </authorList>
    </citation>
    <scope>NUCLEOTIDE SEQUENCE [LARGE SCALE GENOMIC DNA]</scope>
    <source>
        <strain evidence="3">DTO 134E9</strain>
    </source>
</reference>
<proteinExistence type="predicted"/>
<dbReference type="OrthoDB" id="4225515at2759"/>
<keyword evidence="3" id="KW-1185">Reference proteome</keyword>
<protein>
    <submittedName>
        <fullName evidence="2">Uncharacterized protein</fullName>
    </submittedName>
</protein>
<gene>
    <name evidence="2" type="ORF">ASPWEDRAFT_559530</name>
</gene>